<organism evidence="1 2">
    <name type="scientific">Hibiscus sabdariffa</name>
    <name type="common">roselle</name>
    <dbReference type="NCBI Taxonomy" id="183260"/>
    <lineage>
        <taxon>Eukaryota</taxon>
        <taxon>Viridiplantae</taxon>
        <taxon>Streptophyta</taxon>
        <taxon>Embryophyta</taxon>
        <taxon>Tracheophyta</taxon>
        <taxon>Spermatophyta</taxon>
        <taxon>Magnoliopsida</taxon>
        <taxon>eudicotyledons</taxon>
        <taxon>Gunneridae</taxon>
        <taxon>Pentapetalae</taxon>
        <taxon>rosids</taxon>
        <taxon>malvids</taxon>
        <taxon>Malvales</taxon>
        <taxon>Malvaceae</taxon>
        <taxon>Malvoideae</taxon>
        <taxon>Hibiscus</taxon>
    </lineage>
</organism>
<dbReference type="EMBL" id="JBBPBM010000102">
    <property type="protein sequence ID" value="KAK8508395.1"/>
    <property type="molecule type" value="Genomic_DNA"/>
</dbReference>
<gene>
    <name evidence="1" type="ORF">V6N12_055231</name>
</gene>
<comment type="caution">
    <text evidence="1">The sequence shown here is derived from an EMBL/GenBank/DDBJ whole genome shotgun (WGS) entry which is preliminary data.</text>
</comment>
<name>A0ABR2BMM4_9ROSI</name>
<protein>
    <submittedName>
        <fullName evidence="1">Uncharacterized protein</fullName>
    </submittedName>
</protein>
<dbReference type="Proteomes" id="UP001472677">
    <property type="component" value="Unassembled WGS sequence"/>
</dbReference>
<evidence type="ECO:0000313" key="2">
    <source>
        <dbReference type="Proteomes" id="UP001472677"/>
    </source>
</evidence>
<reference evidence="1 2" key="1">
    <citation type="journal article" date="2024" name="G3 (Bethesda)">
        <title>Genome assembly of Hibiscus sabdariffa L. provides insights into metabolisms of medicinal natural products.</title>
        <authorList>
            <person name="Kim T."/>
        </authorList>
    </citation>
    <scope>NUCLEOTIDE SEQUENCE [LARGE SCALE GENOMIC DNA]</scope>
    <source>
        <strain evidence="1">TK-2024</strain>
        <tissue evidence="1">Old leaves</tissue>
    </source>
</reference>
<keyword evidence="2" id="KW-1185">Reference proteome</keyword>
<proteinExistence type="predicted"/>
<evidence type="ECO:0000313" key="1">
    <source>
        <dbReference type="EMBL" id="KAK8508395.1"/>
    </source>
</evidence>
<sequence>MSAANLNSVFDEVVDKPDDEVADESGVEMLAICDIFEIRSSQKQMYELIIEMKTMGTDHVLEENGFQSLLFFFINSCPIYQDLCWELMESFDVQQSVIEFEEHNINLSIEAILGMKNKGVSVQEVLSM</sequence>
<accession>A0ABR2BMM4</accession>